<dbReference type="InterPro" id="IPR003661">
    <property type="entry name" value="HisK_dim/P_dom"/>
</dbReference>
<dbReference type="EMBL" id="JAJBZT010000010">
    <property type="protein sequence ID" value="MCB6184864.1"/>
    <property type="molecule type" value="Genomic_DNA"/>
</dbReference>
<proteinExistence type="predicted"/>
<dbReference type="SUPFAM" id="SSF47384">
    <property type="entry name" value="Homodimeric domain of signal transducing histidine kinase"/>
    <property type="match status" value="1"/>
</dbReference>
<dbReference type="Pfam" id="PF02518">
    <property type="entry name" value="HATPase_c"/>
    <property type="match status" value="1"/>
</dbReference>
<keyword evidence="13" id="KW-1185">Reference proteome</keyword>
<evidence type="ECO:0000256" key="9">
    <source>
        <dbReference type="ARBA" id="ARBA00022840"/>
    </source>
</evidence>
<dbReference type="InterPro" id="IPR005467">
    <property type="entry name" value="His_kinase_dom"/>
</dbReference>
<evidence type="ECO:0000313" key="13">
    <source>
        <dbReference type="Proteomes" id="UP001165395"/>
    </source>
</evidence>
<name>A0ABS8D9L1_9NEIS</name>
<feature type="transmembrane region" description="Helical" evidence="10">
    <location>
        <begin position="12"/>
        <end position="31"/>
    </location>
</feature>
<keyword evidence="6" id="KW-0808">Transferase</keyword>
<dbReference type="InterPro" id="IPR036097">
    <property type="entry name" value="HisK_dim/P_sf"/>
</dbReference>
<reference evidence="12" key="1">
    <citation type="submission" date="2021-10" db="EMBL/GenBank/DDBJ databases">
        <title>The complete genome sequence of Leeia sp. TBRC 13508.</title>
        <authorList>
            <person name="Charoenyingcharoen P."/>
            <person name="Yukphan P."/>
        </authorList>
    </citation>
    <scope>NUCLEOTIDE SEQUENCE</scope>
    <source>
        <strain evidence="12">TBRC 13508</strain>
    </source>
</reference>
<dbReference type="Gene3D" id="3.30.565.10">
    <property type="entry name" value="Histidine kinase-like ATPase, C-terminal domain"/>
    <property type="match status" value="1"/>
</dbReference>
<evidence type="ECO:0000256" key="3">
    <source>
        <dbReference type="ARBA" id="ARBA00012438"/>
    </source>
</evidence>
<dbReference type="Proteomes" id="UP001165395">
    <property type="component" value="Unassembled WGS sequence"/>
</dbReference>
<keyword evidence="10" id="KW-0812">Transmembrane</keyword>
<evidence type="ECO:0000256" key="8">
    <source>
        <dbReference type="ARBA" id="ARBA00022777"/>
    </source>
</evidence>
<feature type="domain" description="Histidine kinase" evidence="11">
    <location>
        <begin position="216"/>
        <end position="420"/>
    </location>
</feature>
<dbReference type="InterPro" id="IPR036890">
    <property type="entry name" value="HATPase_C_sf"/>
</dbReference>
<evidence type="ECO:0000313" key="12">
    <source>
        <dbReference type="EMBL" id="MCB6184864.1"/>
    </source>
</evidence>
<evidence type="ECO:0000256" key="6">
    <source>
        <dbReference type="ARBA" id="ARBA00022679"/>
    </source>
</evidence>
<keyword evidence="7" id="KW-0547">Nucleotide-binding</keyword>
<dbReference type="PRINTS" id="PR00344">
    <property type="entry name" value="BCTRLSENSOR"/>
</dbReference>
<evidence type="ECO:0000256" key="2">
    <source>
        <dbReference type="ARBA" id="ARBA00004651"/>
    </source>
</evidence>
<dbReference type="RefSeq" id="WP_227181684.1">
    <property type="nucleotide sequence ID" value="NZ_JAJBZT010000010.1"/>
</dbReference>
<dbReference type="SMART" id="SM00388">
    <property type="entry name" value="HisKA"/>
    <property type="match status" value="1"/>
</dbReference>
<dbReference type="CDD" id="cd00082">
    <property type="entry name" value="HisKA"/>
    <property type="match status" value="1"/>
</dbReference>
<evidence type="ECO:0000259" key="11">
    <source>
        <dbReference type="PROSITE" id="PS50109"/>
    </source>
</evidence>
<dbReference type="SUPFAM" id="SSF55874">
    <property type="entry name" value="ATPase domain of HSP90 chaperone/DNA topoisomerase II/histidine kinase"/>
    <property type="match status" value="1"/>
</dbReference>
<dbReference type="InterPro" id="IPR004358">
    <property type="entry name" value="Sig_transdc_His_kin-like_C"/>
</dbReference>
<accession>A0ABS8D9L1</accession>
<comment type="caution">
    <text evidence="12">The sequence shown here is derived from an EMBL/GenBank/DDBJ whole genome shotgun (WGS) entry which is preliminary data.</text>
</comment>
<dbReference type="PROSITE" id="PS50109">
    <property type="entry name" value="HIS_KIN"/>
    <property type="match status" value="1"/>
</dbReference>
<dbReference type="SMART" id="SM00387">
    <property type="entry name" value="HATPase_c"/>
    <property type="match status" value="1"/>
</dbReference>
<keyword evidence="9" id="KW-0067">ATP-binding</keyword>
<dbReference type="Gene3D" id="1.10.287.130">
    <property type="match status" value="1"/>
</dbReference>
<comment type="subcellular location">
    <subcellularLocation>
        <location evidence="2">Cell membrane</location>
        <topology evidence="2">Multi-pass membrane protein</topology>
    </subcellularLocation>
</comment>
<dbReference type="Pfam" id="PF00512">
    <property type="entry name" value="HisKA"/>
    <property type="match status" value="1"/>
</dbReference>
<keyword evidence="4" id="KW-1003">Cell membrane</keyword>
<gene>
    <name evidence="12" type="ORF">LIN78_15050</name>
</gene>
<evidence type="ECO:0000256" key="10">
    <source>
        <dbReference type="SAM" id="Phobius"/>
    </source>
</evidence>
<evidence type="ECO:0000256" key="4">
    <source>
        <dbReference type="ARBA" id="ARBA00022475"/>
    </source>
</evidence>
<sequence>MKRKSLFRQLILSHLLLSVLISVIVWFTFVLERNRTVSELLSNRWATSLLTVQTNPKNIPNDGLRAVPAPARRQPLIQFAPRNWILKNTLKERGLHIGNIQINPDNFDELWIELNTEKDGIKWFAIHSPLLENAVRGRVILAVLLSLLAIAGISWWKVKRIIQPLRQIETAIKGQQTVGSLPKYTAQEISLIAETYNQLKAAQEKQSAERSLLLAGVSHDLRSPLARIKTAASLLPDDPAISTKAAMISRNVDVADQLIGSFLEYVRAGAAPVDHTVCFADAFSTLREIYKDVPEVGFQVSDASALDRPLKAANVTLLVRAIQNLIDNALHHGKPPVSLILSQNSEALVVEVIDTGKGISEEESATLWQAFARGDSSRGRPGTGLGLAIVKQIADRFEARIETERQAAGWCCRLIIPFKQSI</sequence>
<dbReference type="PANTHER" id="PTHR44936:SF10">
    <property type="entry name" value="SENSOR PROTEIN RSTB"/>
    <property type="match status" value="1"/>
</dbReference>
<dbReference type="CDD" id="cd00075">
    <property type="entry name" value="HATPase"/>
    <property type="match status" value="1"/>
</dbReference>
<organism evidence="12 13">
    <name type="scientific">Leeia speluncae</name>
    <dbReference type="NCBI Taxonomy" id="2884804"/>
    <lineage>
        <taxon>Bacteria</taxon>
        <taxon>Pseudomonadati</taxon>
        <taxon>Pseudomonadota</taxon>
        <taxon>Betaproteobacteria</taxon>
        <taxon>Neisseriales</taxon>
        <taxon>Leeiaceae</taxon>
        <taxon>Leeia</taxon>
    </lineage>
</organism>
<keyword evidence="5" id="KW-0597">Phosphoprotein</keyword>
<dbReference type="InterPro" id="IPR050980">
    <property type="entry name" value="2C_sensor_his_kinase"/>
</dbReference>
<keyword evidence="10" id="KW-0472">Membrane</keyword>
<dbReference type="PANTHER" id="PTHR44936">
    <property type="entry name" value="SENSOR PROTEIN CREC"/>
    <property type="match status" value="1"/>
</dbReference>
<evidence type="ECO:0000256" key="1">
    <source>
        <dbReference type="ARBA" id="ARBA00000085"/>
    </source>
</evidence>
<dbReference type="EC" id="2.7.13.3" evidence="3"/>
<feature type="transmembrane region" description="Helical" evidence="10">
    <location>
        <begin position="139"/>
        <end position="158"/>
    </location>
</feature>
<dbReference type="InterPro" id="IPR003594">
    <property type="entry name" value="HATPase_dom"/>
</dbReference>
<keyword evidence="8" id="KW-0418">Kinase</keyword>
<evidence type="ECO:0000256" key="5">
    <source>
        <dbReference type="ARBA" id="ARBA00022553"/>
    </source>
</evidence>
<protein>
    <recommendedName>
        <fullName evidence="3">histidine kinase</fullName>
        <ecNumber evidence="3">2.7.13.3</ecNumber>
    </recommendedName>
</protein>
<comment type="catalytic activity">
    <reaction evidence="1">
        <text>ATP + protein L-histidine = ADP + protein N-phospho-L-histidine.</text>
        <dbReference type="EC" id="2.7.13.3"/>
    </reaction>
</comment>
<evidence type="ECO:0000256" key="7">
    <source>
        <dbReference type="ARBA" id="ARBA00022741"/>
    </source>
</evidence>
<keyword evidence="10" id="KW-1133">Transmembrane helix</keyword>